<dbReference type="AlphaFoldDB" id="A0A1Y5PLL9"/>
<keyword evidence="1" id="KW-0472">Membrane</keyword>
<dbReference type="Pfam" id="PF07077">
    <property type="entry name" value="DUF1345"/>
    <property type="match status" value="1"/>
</dbReference>
<feature type="transmembrane region" description="Helical" evidence="1">
    <location>
        <begin position="189"/>
        <end position="211"/>
    </location>
</feature>
<feature type="transmembrane region" description="Helical" evidence="1">
    <location>
        <begin position="39"/>
        <end position="59"/>
    </location>
</feature>
<evidence type="ECO:0000256" key="1">
    <source>
        <dbReference type="SAM" id="Phobius"/>
    </source>
</evidence>
<keyword evidence="1" id="KW-1133">Transmembrane helix</keyword>
<dbReference type="EMBL" id="FLQS01000078">
    <property type="protein sequence ID" value="SBS79554.1"/>
    <property type="molecule type" value="Genomic_DNA"/>
</dbReference>
<feature type="transmembrane region" description="Helical" evidence="1">
    <location>
        <begin position="79"/>
        <end position="100"/>
    </location>
</feature>
<feature type="transmembrane region" description="Helical" evidence="1">
    <location>
        <begin position="16"/>
        <end position="34"/>
    </location>
</feature>
<proteinExistence type="predicted"/>
<evidence type="ECO:0008006" key="3">
    <source>
        <dbReference type="Google" id="ProtNLM"/>
    </source>
</evidence>
<organism evidence="2">
    <name type="scientific">uncultured Mycobacterium sp</name>
    <dbReference type="NCBI Taxonomy" id="171292"/>
    <lineage>
        <taxon>Bacteria</taxon>
        <taxon>Bacillati</taxon>
        <taxon>Actinomycetota</taxon>
        <taxon>Actinomycetes</taxon>
        <taxon>Mycobacteriales</taxon>
        <taxon>Mycobacteriaceae</taxon>
        <taxon>Mycobacterium</taxon>
        <taxon>environmental samples</taxon>
    </lineage>
</organism>
<dbReference type="InterPro" id="IPR009781">
    <property type="entry name" value="DUF1345"/>
</dbReference>
<feature type="transmembrane region" description="Helical" evidence="1">
    <location>
        <begin position="112"/>
        <end position="132"/>
    </location>
</feature>
<protein>
    <recommendedName>
        <fullName evidence="3">DUF1345 domain-containing protein</fullName>
    </recommendedName>
</protein>
<feature type="transmembrane region" description="Helical" evidence="1">
    <location>
        <begin position="162"/>
        <end position="180"/>
    </location>
</feature>
<reference evidence="2" key="1">
    <citation type="submission" date="2016-03" db="EMBL/GenBank/DDBJ databases">
        <authorList>
            <person name="Ploux O."/>
        </authorList>
    </citation>
    <scope>NUCLEOTIDE SEQUENCE</scope>
    <source>
        <strain evidence="2">UC10</strain>
    </source>
</reference>
<sequence length="215" mass="23656">MAETKPGRLPFWKSPAARVTVGAAIGAVVTALLWEPHKWLSLLGGWTALTLTFSAWTWLVLWRFEPAKTKDHAEREPPWHWAVVSLVLGGALVSLFGVWVLLGQAHDDGDRLLAVGSIVLSWFTIHTLYALIYAKHYFDPKRGGGIDFNDPGGKDRPRYSDFFYVAFAVGMSFAISDTNLTSARMRKTALVHGILSFVFGTIIVASVVNVISSSP</sequence>
<name>A0A1Y5PLL9_9MYCO</name>
<gene>
    <name evidence="2" type="ORF">MHPYR_80143</name>
</gene>
<keyword evidence="1" id="KW-0812">Transmembrane</keyword>
<accession>A0A1Y5PLL9</accession>
<evidence type="ECO:0000313" key="2">
    <source>
        <dbReference type="EMBL" id="SBS79554.1"/>
    </source>
</evidence>